<evidence type="ECO:0000259" key="9">
    <source>
        <dbReference type="PROSITE" id="PS51379"/>
    </source>
</evidence>
<dbReference type="Pfam" id="PF12801">
    <property type="entry name" value="Fer4_5"/>
    <property type="match status" value="2"/>
</dbReference>
<feature type="transmembrane region" description="Helical" evidence="8">
    <location>
        <begin position="21"/>
        <end position="45"/>
    </location>
</feature>
<comment type="caution">
    <text evidence="10">The sequence shown here is derived from an EMBL/GenBank/DDBJ whole genome shotgun (WGS) entry which is preliminary data.</text>
</comment>
<proteinExistence type="predicted"/>
<dbReference type="PROSITE" id="PS00198">
    <property type="entry name" value="4FE4S_FER_1"/>
    <property type="match status" value="1"/>
</dbReference>
<organism evidence="10 11">
    <name type="scientific">Candidatus Enterocloster faecavium</name>
    <dbReference type="NCBI Taxonomy" id="2838560"/>
    <lineage>
        <taxon>Bacteria</taxon>
        <taxon>Bacillati</taxon>
        <taxon>Bacillota</taxon>
        <taxon>Clostridia</taxon>
        <taxon>Lachnospirales</taxon>
        <taxon>Lachnospiraceae</taxon>
        <taxon>Enterocloster</taxon>
    </lineage>
</organism>
<evidence type="ECO:0000256" key="1">
    <source>
        <dbReference type="ARBA" id="ARBA00022448"/>
    </source>
</evidence>
<feature type="transmembrane region" description="Helical" evidence="8">
    <location>
        <begin position="151"/>
        <end position="174"/>
    </location>
</feature>
<dbReference type="PANTHER" id="PTHR30176:SF3">
    <property type="entry name" value="FERREDOXIN-TYPE PROTEIN NAPH"/>
    <property type="match status" value="1"/>
</dbReference>
<dbReference type="Gene3D" id="3.90.1010.20">
    <property type="match status" value="2"/>
</dbReference>
<dbReference type="InterPro" id="IPR051684">
    <property type="entry name" value="Electron_Trans/Redox"/>
</dbReference>
<dbReference type="PANTHER" id="PTHR30176">
    <property type="entry name" value="FERREDOXIN-TYPE PROTEIN NAPH"/>
    <property type="match status" value="1"/>
</dbReference>
<protein>
    <submittedName>
        <fullName evidence="10">FMN-binding protein</fullName>
    </submittedName>
</protein>
<dbReference type="GO" id="GO:0051539">
    <property type="term" value="F:4 iron, 4 sulfur cluster binding"/>
    <property type="evidence" value="ECO:0007669"/>
    <property type="project" value="UniProtKB-KW"/>
</dbReference>
<dbReference type="PROSITE" id="PS51379">
    <property type="entry name" value="4FE4S_FER_2"/>
    <property type="match status" value="2"/>
</dbReference>
<dbReference type="SUPFAM" id="SSF54862">
    <property type="entry name" value="4Fe-4S ferredoxins"/>
    <property type="match status" value="1"/>
</dbReference>
<feature type="region of interest" description="Disordered" evidence="7">
    <location>
        <begin position="488"/>
        <end position="518"/>
    </location>
</feature>
<dbReference type="GO" id="GO:0010181">
    <property type="term" value="F:FMN binding"/>
    <property type="evidence" value="ECO:0007669"/>
    <property type="project" value="InterPro"/>
</dbReference>
<dbReference type="AlphaFoldDB" id="A0A9D2RKT7"/>
<feature type="compositionally biased region" description="Basic and acidic residues" evidence="7">
    <location>
        <begin position="495"/>
        <end position="518"/>
    </location>
</feature>
<evidence type="ECO:0000256" key="2">
    <source>
        <dbReference type="ARBA" id="ARBA00022485"/>
    </source>
</evidence>
<feature type="domain" description="4Fe-4S ferredoxin-type" evidence="9">
    <location>
        <begin position="225"/>
        <end position="254"/>
    </location>
</feature>
<dbReference type="EMBL" id="DWYS01000083">
    <property type="protein sequence ID" value="HJB07565.1"/>
    <property type="molecule type" value="Genomic_DNA"/>
</dbReference>
<dbReference type="GO" id="GO:0046872">
    <property type="term" value="F:metal ion binding"/>
    <property type="evidence" value="ECO:0007669"/>
    <property type="project" value="UniProtKB-KW"/>
</dbReference>
<evidence type="ECO:0000256" key="7">
    <source>
        <dbReference type="SAM" id="MobiDB-lite"/>
    </source>
</evidence>
<accession>A0A9D2RKT7</accession>
<keyword evidence="5" id="KW-0408">Iron</keyword>
<keyword evidence="8" id="KW-1133">Transmembrane helix</keyword>
<evidence type="ECO:0000256" key="6">
    <source>
        <dbReference type="ARBA" id="ARBA00023014"/>
    </source>
</evidence>
<keyword evidence="8" id="KW-0472">Membrane</keyword>
<evidence type="ECO:0000313" key="11">
    <source>
        <dbReference type="Proteomes" id="UP000886804"/>
    </source>
</evidence>
<dbReference type="SMART" id="SM00900">
    <property type="entry name" value="FMN_bind"/>
    <property type="match status" value="2"/>
</dbReference>
<evidence type="ECO:0000313" key="10">
    <source>
        <dbReference type="EMBL" id="HJB07565.1"/>
    </source>
</evidence>
<evidence type="ECO:0000256" key="3">
    <source>
        <dbReference type="ARBA" id="ARBA00022723"/>
    </source>
</evidence>
<feature type="transmembrane region" description="Helical" evidence="8">
    <location>
        <begin position="57"/>
        <end position="90"/>
    </location>
</feature>
<evidence type="ECO:0000256" key="8">
    <source>
        <dbReference type="SAM" id="Phobius"/>
    </source>
</evidence>
<dbReference type="GO" id="GO:0005886">
    <property type="term" value="C:plasma membrane"/>
    <property type="evidence" value="ECO:0007669"/>
    <property type="project" value="TreeGrafter"/>
</dbReference>
<keyword evidence="1" id="KW-0813">Transport</keyword>
<sequence length="518" mass="55720">MKWKHRGAIQIIRHMVQLAAFILFPELFITVLQALGDVIAALVNGTFSIHALSAQLITIGAVLCITAVWGRFFCGYLCSFGAVQELLFWISKKIYHRNINLPTRLDHALQYLKYAVLVFIVAGLWILALPMEASLSPWGAFGMLISGNLSVAAAAVHTAGFILLLALLAGSLFIERFFCRYFCPLGAVFTLISGKRCYKIQRNGSECTHCGLCERNCSMGISILEKDAVSSGKCVDCMQCLTVCPKECLSANPMPAAAGTTAAIAMCGLVQIGNLTVSEPITALGAYSFDQSETGNYIDGVYTGTGAGFSGDTEVQVTVENGYITDITVLSYGDDKEFFQKAQASILSQILSKQSIDVENVSGATFSSNGIIAAVADALGIENQEEGETEAQSAEQAAELSLSDGTYEGEGTGFRGATNVSVTVENGKITDITVVSYEDDESFFNRAQDTIISEIIDSQSLDVSCVSGATFSSNGILEAVANALNMDFENPNQSRSDRGGHEKNRFPKGEHKDRREEN</sequence>
<dbReference type="Pfam" id="PF04205">
    <property type="entry name" value="FMN_bind"/>
    <property type="match status" value="2"/>
</dbReference>
<evidence type="ECO:0000256" key="5">
    <source>
        <dbReference type="ARBA" id="ARBA00023004"/>
    </source>
</evidence>
<reference evidence="10" key="1">
    <citation type="journal article" date="2021" name="PeerJ">
        <title>Extensive microbial diversity within the chicken gut microbiome revealed by metagenomics and culture.</title>
        <authorList>
            <person name="Gilroy R."/>
            <person name="Ravi A."/>
            <person name="Getino M."/>
            <person name="Pursley I."/>
            <person name="Horton D.L."/>
            <person name="Alikhan N.F."/>
            <person name="Baker D."/>
            <person name="Gharbi K."/>
            <person name="Hall N."/>
            <person name="Watson M."/>
            <person name="Adriaenssens E.M."/>
            <person name="Foster-Nyarko E."/>
            <person name="Jarju S."/>
            <person name="Secka A."/>
            <person name="Antonio M."/>
            <person name="Oren A."/>
            <person name="Chaudhuri R.R."/>
            <person name="La Ragione R."/>
            <person name="Hildebrand F."/>
            <person name="Pallen M.J."/>
        </authorList>
    </citation>
    <scope>NUCLEOTIDE SEQUENCE</scope>
    <source>
        <strain evidence="10">CHK188-4685</strain>
    </source>
</reference>
<gene>
    <name evidence="10" type="ORF">H9716_06810</name>
</gene>
<evidence type="ECO:0000256" key="4">
    <source>
        <dbReference type="ARBA" id="ARBA00022982"/>
    </source>
</evidence>
<keyword evidence="4" id="KW-0249">Electron transport</keyword>
<feature type="domain" description="4Fe-4S ferredoxin-type" evidence="9">
    <location>
        <begin position="198"/>
        <end position="221"/>
    </location>
</feature>
<dbReference type="InterPro" id="IPR017900">
    <property type="entry name" value="4Fe4S_Fe_S_CS"/>
</dbReference>
<reference evidence="10" key="2">
    <citation type="submission" date="2021-04" db="EMBL/GenBank/DDBJ databases">
        <authorList>
            <person name="Gilroy R."/>
        </authorList>
    </citation>
    <scope>NUCLEOTIDE SEQUENCE</scope>
    <source>
        <strain evidence="10">CHK188-4685</strain>
    </source>
</reference>
<keyword evidence="2" id="KW-0004">4Fe-4S</keyword>
<keyword evidence="8" id="KW-0812">Transmembrane</keyword>
<dbReference type="Gene3D" id="3.30.70.20">
    <property type="match status" value="1"/>
</dbReference>
<dbReference type="Proteomes" id="UP000886804">
    <property type="component" value="Unassembled WGS sequence"/>
</dbReference>
<name>A0A9D2RKT7_9FIRM</name>
<keyword evidence="6" id="KW-0411">Iron-sulfur</keyword>
<keyword evidence="3" id="KW-0479">Metal-binding</keyword>
<feature type="transmembrane region" description="Helical" evidence="8">
    <location>
        <begin position="111"/>
        <end position="131"/>
    </location>
</feature>
<dbReference type="InterPro" id="IPR017896">
    <property type="entry name" value="4Fe4S_Fe-S-bd"/>
</dbReference>
<dbReference type="InterPro" id="IPR007329">
    <property type="entry name" value="FMN-bd"/>
</dbReference>